<keyword evidence="5 14" id="KW-0813">Transport</keyword>
<evidence type="ECO:0000256" key="9">
    <source>
        <dbReference type="ARBA" id="ARBA00023002"/>
    </source>
</evidence>
<dbReference type="EMBL" id="CP121472">
    <property type="protein sequence ID" value="WPL18502.1"/>
    <property type="molecule type" value="Genomic_DNA"/>
</dbReference>
<dbReference type="PANTHER" id="PTHR43710:SF7">
    <property type="entry name" value="INDOLEPYRUVATE OXIDOREDUCTASE SUBUNIT IORA"/>
    <property type="match status" value="1"/>
</dbReference>
<dbReference type="CDD" id="cd07034">
    <property type="entry name" value="TPP_PYR_PFOR_IOR-alpha_like"/>
    <property type="match status" value="1"/>
</dbReference>
<evidence type="ECO:0000259" key="15">
    <source>
        <dbReference type="Pfam" id="PF01855"/>
    </source>
</evidence>
<feature type="domain" description="Pyruvate flavodoxin/ferredoxin oxidoreductase pyrimidine binding" evidence="15">
    <location>
        <begin position="21"/>
        <end position="175"/>
    </location>
</feature>
<keyword evidence="18" id="KW-1185">Reference proteome</keyword>
<protein>
    <recommendedName>
        <fullName evidence="4 14">Indolepyruvate oxidoreductase subunit IorA</fullName>
        <shortName evidence="14">IOR</shortName>
        <ecNumber evidence="3 14">1.2.7.8</ecNumber>
    </recommendedName>
    <alternativeName>
        <fullName evidence="12 14">Indolepyruvate ferredoxin oxidoreductase subunit alpha</fullName>
    </alternativeName>
</protein>
<evidence type="ECO:0000256" key="6">
    <source>
        <dbReference type="ARBA" id="ARBA00022485"/>
    </source>
</evidence>
<evidence type="ECO:0000256" key="8">
    <source>
        <dbReference type="ARBA" id="ARBA00022982"/>
    </source>
</evidence>
<comment type="catalytic activity">
    <reaction evidence="13 14">
        <text>indole-3-pyruvate + 2 oxidized [2Fe-2S]-[ferredoxin] + CoA = (indol-3-yl)acetyl-CoA + 2 reduced [2Fe-2S]-[ferredoxin] + CO2 + H(+)</text>
        <dbReference type="Rhea" id="RHEA:12645"/>
        <dbReference type="Rhea" id="RHEA-COMP:10000"/>
        <dbReference type="Rhea" id="RHEA-COMP:10001"/>
        <dbReference type="ChEBI" id="CHEBI:15378"/>
        <dbReference type="ChEBI" id="CHEBI:16526"/>
        <dbReference type="ChEBI" id="CHEBI:17640"/>
        <dbReference type="ChEBI" id="CHEBI:33737"/>
        <dbReference type="ChEBI" id="CHEBI:33738"/>
        <dbReference type="ChEBI" id="CHEBI:57271"/>
        <dbReference type="ChEBI" id="CHEBI:57287"/>
        <dbReference type="EC" id="1.2.7.8"/>
    </reaction>
</comment>
<evidence type="ECO:0000256" key="11">
    <source>
        <dbReference type="ARBA" id="ARBA00023014"/>
    </source>
</evidence>
<dbReference type="Proteomes" id="UP001432180">
    <property type="component" value="Chromosome"/>
</dbReference>
<comment type="cofactor">
    <cofactor evidence="14">
        <name>[4Fe-4S] cluster</name>
        <dbReference type="ChEBI" id="CHEBI:49883"/>
    </cofactor>
    <text evidence="14">Binds 2 [4Fe-4S] clusters. In this family the first cluster has a non-standard and varying [4Fe-4S] binding motif CX(2)CX(2)CX(4-5)CP.</text>
</comment>
<evidence type="ECO:0000256" key="2">
    <source>
        <dbReference type="ARBA" id="ARBA00011238"/>
    </source>
</evidence>
<evidence type="ECO:0000256" key="12">
    <source>
        <dbReference type="ARBA" id="ARBA00030514"/>
    </source>
</evidence>
<evidence type="ECO:0000256" key="1">
    <source>
        <dbReference type="ARBA" id="ARBA00002995"/>
    </source>
</evidence>
<keyword evidence="8 14" id="KW-0249">Electron transport</keyword>
<sequence length="540" mass="57985">MTDSLTKSRQLLSGDDAVALAALHAGTALGIGYPGTPSTEILETLDRLGGRAQWSPNEKTALEVAIGVAFAGARALATMKHVGLNVAADALFTATYTDVDGGLIIVSADDPGMASSQNEQDNRRYARAAGIPMLEPVDSQQAYDFTWLGYELSERWKIPVLLRLTTRVCHSLTPVLPRAPIAPRVADFRRDVPARVMIPAYAKPAHHRLRAKLADIAAWNEAEGPMQTEMGSRSLGIISTGISAMHAREAAPEASHFSFGLTYPLPIGRIRDFASQFERVLVIEEGDPVLVEEVRAAGIPVEGKTERFRFSELDVARVRRIVAGDDSEEPTPPKGKPPELCPGCSHRTVFHALRDLDCIVAGDIGCYTLGVLPPFSAMDTCVCMGASITAGLGLRHALPPDQARRVVSVIGDSTFVHSGLTGLAEMAYNPPPTGHLVMILDNETTAMTGQQEHPGTGRAIDHSRAHRMDFAAVARAMGIAHVDLIDESAKNIDLKARIAECLARDETALMIVRQPCVLAAPKIRLYEKAADQHCTAAPAA</sequence>
<dbReference type="PIRSF" id="PIRSF006439">
    <property type="entry name" value="Indolepyruvate_ferr_oxidored"/>
    <property type="match status" value="1"/>
</dbReference>
<keyword evidence="7 14" id="KW-0479">Metal-binding</keyword>
<keyword evidence="10 14" id="KW-0408">Iron</keyword>
<organism evidence="17 18">
    <name type="scientific">Thiorhodovibrio winogradskyi</name>
    <dbReference type="NCBI Taxonomy" id="77007"/>
    <lineage>
        <taxon>Bacteria</taxon>
        <taxon>Pseudomonadati</taxon>
        <taxon>Pseudomonadota</taxon>
        <taxon>Gammaproteobacteria</taxon>
        <taxon>Chromatiales</taxon>
        <taxon>Chromatiaceae</taxon>
        <taxon>Thiorhodovibrio</taxon>
    </lineage>
</organism>
<evidence type="ECO:0000259" key="16">
    <source>
        <dbReference type="Pfam" id="PF02775"/>
    </source>
</evidence>
<dbReference type="EC" id="1.2.7.8" evidence="3 14"/>
<evidence type="ECO:0000256" key="4">
    <source>
        <dbReference type="ARBA" id="ARBA00017710"/>
    </source>
</evidence>
<comment type="function">
    <text evidence="1 14">Catalyzes the ferredoxin-dependent oxidative decarboxylation of arylpyruvates.</text>
</comment>
<evidence type="ECO:0000256" key="10">
    <source>
        <dbReference type="ARBA" id="ARBA00023004"/>
    </source>
</evidence>
<keyword evidence="11 14" id="KW-0411">Iron-sulfur</keyword>
<dbReference type="InterPro" id="IPR029061">
    <property type="entry name" value="THDP-binding"/>
</dbReference>
<evidence type="ECO:0000256" key="13">
    <source>
        <dbReference type="ARBA" id="ARBA00048332"/>
    </source>
</evidence>
<dbReference type="RefSeq" id="WP_328984261.1">
    <property type="nucleotide sequence ID" value="NZ_CP121472.1"/>
</dbReference>
<dbReference type="Pfam" id="PF02775">
    <property type="entry name" value="TPP_enzyme_C"/>
    <property type="match status" value="1"/>
</dbReference>
<dbReference type="PANTHER" id="PTHR43710">
    <property type="entry name" value="2-HYDROXYACYL-COA LYASE"/>
    <property type="match status" value="1"/>
</dbReference>
<dbReference type="Gene3D" id="3.40.50.970">
    <property type="match status" value="2"/>
</dbReference>
<name>A0ABZ0SDG7_9GAMM</name>
<proteinExistence type="predicted"/>
<evidence type="ECO:0000256" key="5">
    <source>
        <dbReference type="ARBA" id="ARBA00022448"/>
    </source>
</evidence>
<comment type="subunit">
    <text evidence="2">Heterodimer of the IorA and IorB subunits.</text>
</comment>
<evidence type="ECO:0000256" key="14">
    <source>
        <dbReference type="PIRNR" id="PIRNR006439"/>
    </source>
</evidence>
<dbReference type="InterPro" id="IPR045025">
    <property type="entry name" value="HACL1-like"/>
</dbReference>
<accession>A0ABZ0SDG7</accession>
<dbReference type="InterPro" id="IPR017721">
    <property type="entry name" value="IorA"/>
</dbReference>
<gene>
    <name evidence="17" type="ORF">Thiowin_03575</name>
</gene>
<evidence type="ECO:0000256" key="3">
    <source>
        <dbReference type="ARBA" id="ARBA00012812"/>
    </source>
</evidence>
<keyword evidence="9 14" id="KW-0560">Oxidoreductase</keyword>
<dbReference type="CDD" id="cd02008">
    <property type="entry name" value="TPP_IOR_alpha"/>
    <property type="match status" value="1"/>
</dbReference>
<dbReference type="InterPro" id="IPR002880">
    <property type="entry name" value="Pyrv_Fd/Flavodoxin_OxRdtase_N"/>
</dbReference>
<dbReference type="InterPro" id="IPR011766">
    <property type="entry name" value="TPP_enzyme_TPP-bd"/>
</dbReference>
<feature type="domain" description="Thiamine pyrophosphate enzyme TPP-binding" evidence="16">
    <location>
        <begin position="363"/>
        <end position="511"/>
    </location>
</feature>
<evidence type="ECO:0000313" key="18">
    <source>
        <dbReference type="Proteomes" id="UP001432180"/>
    </source>
</evidence>
<dbReference type="SUPFAM" id="SSF52922">
    <property type="entry name" value="TK C-terminal domain-like"/>
    <property type="match status" value="1"/>
</dbReference>
<reference evidence="17 18" key="1">
    <citation type="journal article" date="2023" name="Microorganisms">
        <title>Thiorhodovibrio frisius and Trv. litoralis spp. nov., Two Novel Members from a Clade of Fastidious Purple Sulfur Bacteria That Exhibit Unique Red-Shifted Light-Harvesting Capabilities.</title>
        <authorList>
            <person name="Methner A."/>
            <person name="Kuzyk S.B."/>
            <person name="Petersen J."/>
            <person name="Bauer S."/>
            <person name="Brinkmann H."/>
            <person name="Sichau K."/>
            <person name="Wanner G."/>
            <person name="Wolf J."/>
            <person name="Neumann-Schaal M."/>
            <person name="Henke P."/>
            <person name="Tank M."/>
            <person name="Sproer C."/>
            <person name="Bunk B."/>
            <person name="Overmann J."/>
        </authorList>
    </citation>
    <scope>NUCLEOTIDE SEQUENCE [LARGE SCALE GENOMIC DNA]</scope>
    <source>
        <strain evidence="17 18">DSM 6702</strain>
    </source>
</reference>
<evidence type="ECO:0000256" key="7">
    <source>
        <dbReference type="ARBA" id="ARBA00022723"/>
    </source>
</evidence>
<evidence type="ECO:0000313" key="17">
    <source>
        <dbReference type="EMBL" id="WPL18502.1"/>
    </source>
</evidence>
<dbReference type="Pfam" id="PF01855">
    <property type="entry name" value="POR_N"/>
    <property type="match status" value="1"/>
</dbReference>
<dbReference type="InterPro" id="IPR009014">
    <property type="entry name" value="Transketo_C/PFOR_II"/>
</dbReference>
<dbReference type="SUPFAM" id="SSF52518">
    <property type="entry name" value="Thiamin diphosphate-binding fold (THDP-binding)"/>
    <property type="match status" value="2"/>
</dbReference>
<keyword evidence="6 14" id="KW-0004">4Fe-4S</keyword>